<feature type="transmembrane region" description="Helical" evidence="1">
    <location>
        <begin position="76"/>
        <end position="94"/>
    </location>
</feature>
<feature type="transmembrane region" description="Helical" evidence="1">
    <location>
        <begin position="184"/>
        <end position="202"/>
    </location>
</feature>
<protein>
    <recommendedName>
        <fullName evidence="4">DUF3159 domain-containing protein</fullName>
    </recommendedName>
</protein>
<name>A0A6G9YB62_9NOCA</name>
<feature type="transmembrane region" description="Helical" evidence="1">
    <location>
        <begin position="154"/>
        <end position="178"/>
    </location>
</feature>
<organism evidence="2 3">
    <name type="scientific">Nocardia arthritidis</name>
    <dbReference type="NCBI Taxonomy" id="228602"/>
    <lineage>
        <taxon>Bacteria</taxon>
        <taxon>Bacillati</taxon>
        <taxon>Actinomycetota</taxon>
        <taxon>Actinomycetes</taxon>
        <taxon>Mycobacteriales</taxon>
        <taxon>Nocardiaceae</taxon>
        <taxon>Nocardia</taxon>
    </lineage>
</organism>
<feature type="transmembrane region" description="Helical" evidence="1">
    <location>
        <begin position="106"/>
        <end position="126"/>
    </location>
</feature>
<dbReference type="AlphaFoldDB" id="A0A6G9YB62"/>
<evidence type="ECO:0000256" key="1">
    <source>
        <dbReference type="SAM" id="Phobius"/>
    </source>
</evidence>
<dbReference type="Proteomes" id="UP000503540">
    <property type="component" value="Chromosome"/>
</dbReference>
<dbReference type="EMBL" id="CP046172">
    <property type="protein sequence ID" value="QIS10469.1"/>
    <property type="molecule type" value="Genomic_DNA"/>
</dbReference>
<dbReference type="KEGG" id="nah:F5544_12900"/>
<sequence>MNAPTSATDRQSTTKPPDTRRAVLEKIAINVVAPIALYYALRAAGVDPWLAVTLGVIPPAIRTGWTVATQRRIDTMAIFTISILALSVAMSFVTGSPRFALAKDGWITGAAGLWICATLLRTPFYFQLSRTMTTGAIHERIELSWLRSTTFRRAMTLATAIWGIGLIADAVVRVVLAYTLPIDQVPLVSGLQYVVVFVLLEVSSQRAVRNSRTRAKVAAEAGFERL</sequence>
<keyword evidence="3" id="KW-1185">Reference proteome</keyword>
<accession>A0A6G9YB62</accession>
<evidence type="ECO:0000313" key="2">
    <source>
        <dbReference type="EMBL" id="QIS10469.1"/>
    </source>
</evidence>
<dbReference type="RefSeq" id="WP_167473446.1">
    <property type="nucleotide sequence ID" value="NZ_CP046172.1"/>
</dbReference>
<evidence type="ECO:0008006" key="4">
    <source>
        <dbReference type="Google" id="ProtNLM"/>
    </source>
</evidence>
<keyword evidence="1" id="KW-0812">Transmembrane</keyword>
<keyword evidence="1" id="KW-1133">Transmembrane helix</keyword>
<dbReference type="NCBIfam" id="NF041646">
    <property type="entry name" value="VC0807_fam"/>
    <property type="match status" value="1"/>
</dbReference>
<keyword evidence="1" id="KW-0472">Membrane</keyword>
<evidence type="ECO:0000313" key="3">
    <source>
        <dbReference type="Proteomes" id="UP000503540"/>
    </source>
</evidence>
<gene>
    <name evidence="2" type="ORF">F5544_12900</name>
</gene>
<proteinExistence type="predicted"/>
<reference evidence="2 3" key="1">
    <citation type="journal article" date="2019" name="ACS Chem. Biol.">
        <title>Identification and Mobilization of a Cryptic Antibiotic Biosynthesis Gene Locus from a Human-Pathogenic Nocardia Isolate.</title>
        <authorList>
            <person name="Herisse M."/>
            <person name="Ishida K."/>
            <person name="Porter J.L."/>
            <person name="Howden B."/>
            <person name="Hertweck C."/>
            <person name="Stinear T.P."/>
            <person name="Pidot S.J."/>
        </authorList>
    </citation>
    <scope>NUCLEOTIDE SEQUENCE [LARGE SCALE GENOMIC DNA]</scope>
    <source>
        <strain evidence="2 3">AUSMDU00012717</strain>
    </source>
</reference>